<keyword evidence="4" id="KW-0804">Transcription</keyword>
<evidence type="ECO:0000313" key="9">
    <source>
        <dbReference type="EMBL" id="GFJ96039.1"/>
    </source>
</evidence>
<dbReference type="Pfam" id="PF04539">
    <property type="entry name" value="Sigma70_r3"/>
    <property type="match status" value="1"/>
</dbReference>
<dbReference type="PANTHER" id="PTHR30385">
    <property type="entry name" value="SIGMA FACTOR F FLAGELLAR"/>
    <property type="match status" value="1"/>
</dbReference>
<dbReference type="PANTHER" id="PTHR30385:SF4">
    <property type="entry name" value="RNA POLYMERASE SIGMA-E FACTOR"/>
    <property type="match status" value="1"/>
</dbReference>
<dbReference type="Pfam" id="PF04542">
    <property type="entry name" value="Sigma70_r2"/>
    <property type="match status" value="1"/>
</dbReference>
<dbReference type="Gene3D" id="1.20.140.160">
    <property type="match status" value="1"/>
</dbReference>
<reference evidence="9 10" key="2">
    <citation type="submission" date="2020-03" db="EMBL/GenBank/DDBJ databases">
        <authorList>
            <person name="Ichikawa N."/>
            <person name="Kimura A."/>
            <person name="Kitahashi Y."/>
            <person name="Uohara A."/>
        </authorList>
    </citation>
    <scope>NUCLEOTIDE SEQUENCE [LARGE SCALE GENOMIC DNA]</scope>
    <source>
        <strain evidence="9 10">NBRC 108638</strain>
    </source>
</reference>
<dbReference type="SUPFAM" id="SSF88659">
    <property type="entry name" value="Sigma3 and sigma4 domains of RNA polymerase sigma factors"/>
    <property type="match status" value="2"/>
</dbReference>
<dbReference type="CDD" id="cd06171">
    <property type="entry name" value="Sigma70_r4"/>
    <property type="match status" value="1"/>
</dbReference>
<accession>A0A6V8LN30</accession>
<evidence type="ECO:0000256" key="2">
    <source>
        <dbReference type="ARBA" id="ARBA00023082"/>
    </source>
</evidence>
<dbReference type="GO" id="GO:0016987">
    <property type="term" value="F:sigma factor activity"/>
    <property type="evidence" value="ECO:0007669"/>
    <property type="project" value="UniProtKB-KW"/>
</dbReference>
<dbReference type="InterPro" id="IPR007624">
    <property type="entry name" value="RNA_pol_sigma70_r3"/>
</dbReference>
<dbReference type="EMBL" id="BLPG01000002">
    <property type="protein sequence ID" value="GFJ96039.1"/>
    <property type="molecule type" value="Genomic_DNA"/>
</dbReference>
<dbReference type="InterPro" id="IPR013325">
    <property type="entry name" value="RNA_pol_sigma_r2"/>
</dbReference>
<dbReference type="Gene3D" id="1.20.120.1810">
    <property type="match status" value="1"/>
</dbReference>
<dbReference type="GO" id="GO:0003677">
    <property type="term" value="F:DNA binding"/>
    <property type="evidence" value="ECO:0007669"/>
    <property type="project" value="UniProtKB-KW"/>
</dbReference>
<gene>
    <name evidence="9" type="ORF">Prum_096810</name>
</gene>
<feature type="domain" description="RNA polymerase sigma-70 region 2" evidence="7">
    <location>
        <begin position="40"/>
        <end position="108"/>
    </location>
</feature>
<keyword evidence="1" id="KW-0805">Transcription regulation</keyword>
<evidence type="ECO:0000313" key="10">
    <source>
        <dbReference type="Proteomes" id="UP000482960"/>
    </source>
</evidence>
<evidence type="ECO:0000256" key="1">
    <source>
        <dbReference type="ARBA" id="ARBA00023015"/>
    </source>
</evidence>
<dbReference type="SUPFAM" id="SSF88946">
    <property type="entry name" value="Sigma2 domain of RNA polymerase sigma factors"/>
    <property type="match status" value="1"/>
</dbReference>
<protein>
    <recommendedName>
        <fullName evidence="11">RNA polymerase sigma factor</fullName>
    </recommendedName>
</protein>
<dbReference type="InterPro" id="IPR014322">
    <property type="entry name" value="RNA_pol_sigma-B/F/G"/>
</dbReference>
<dbReference type="Pfam" id="PF04545">
    <property type="entry name" value="Sigma70_r4"/>
    <property type="match status" value="1"/>
</dbReference>
<dbReference type="Proteomes" id="UP000482960">
    <property type="component" value="Unassembled WGS sequence"/>
</dbReference>
<dbReference type="InterPro" id="IPR014284">
    <property type="entry name" value="RNA_pol_sigma-70_dom"/>
</dbReference>
<dbReference type="AlphaFoldDB" id="A0A6V8LN30"/>
<evidence type="ECO:0000256" key="5">
    <source>
        <dbReference type="SAM" id="MobiDB-lite"/>
    </source>
</evidence>
<dbReference type="NCBIfam" id="TIGR02980">
    <property type="entry name" value="SigBFG"/>
    <property type="match status" value="1"/>
</dbReference>
<name>A0A6V8LN30_9ACTN</name>
<sequence length="271" mass="29814">MTILAEPAPTTAPTTEQLLHQRDDLPTGHPDRALLRARAIEENLPLANRLARRYAGRGEPLEDLSQVAALALITAVDRYDPRRAVPFTAYAVPTILGTLKRHFRDTAWAIRVPRSTQELTREIVTATGELSQLQGRQPTPAELADHLHVTLDDLQATIGARHAYHLASLNTPHTTAAGIDLIDLIGGIDPRYTGVDEHLTLRPLLAALPTREQRILTMRFFGHMTQTQIAAEIGLSQMHVSRLLKQTLTRLRTAITAPTAEPPAGTTHTHS</sequence>
<dbReference type="InterPro" id="IPR007627">
    <property type="entry name" value="RNA_pol_sigma70_r2"/>
</dbReference>
<feature type="domain" description="RNA polymerase sigma-70 region 4" evidence="8">
    <location>
        <begin position="204"/>
        <end position="252"/>
    </location>
</feature>
<feature type="compositionally biased region" description="Low complexity" evidence="5">
    <location>
        <begin position="1"/>
        <end position="16"/>
    </location>
</feature>
<evidence type="ECO:0000259" key="8">
    <source>
        <dbReference type="Pfam" id="PF04545"/>
    </source>
</evidence>
<evidence type="ECO:0000256" key="4">
    <source>
        <dbReference type="ARBA" id="ARBA00023163"/>
    </source>
</evidence>
<proteinExistence type="predicted"/>
<evidence type="ECO:0008006" key="11">
    <source>
        <dbReference type="Google" id="ProtNLM"/>
    </source>
</evidence>
<dbReference type="NCBIfam" id="TIGR02937">
    <property type="entry name" value="sigma70-ECF"/>
    <property type="match status" value="1"/>
</dbReference>
<dbReference type="InterPro" id="IPR013324">
    <property type="entry name" value="RNA_pol_sigma_r3/r4-like"/>
</dbReference>
<evidence type="ECO:0000259" key="7">
    <source>
        <dbReference type="Pfam" id="PF04542"/>
    </source>
</evidence>
<reference evidence="9 10" key="1">
    <citation type="submission" date="2020-03" db="EMBL/GenBank/DDBJ databases">
        <title>Whole genome shotgun sequence of Phytohabitans rumicis NBRC 108638.</title>
        <authorList>
            <person name="Komaki H."/>
            <person name="Tamura T."/>
        </authorList>
    </citation>
    <scope>NUCLEOTIDE SEQUENCE [LARGE SCALE GENOMIC DNA]</scope>
    <source>
        <strain evidence="9 10">NBRC 108638</strain>
    </source>
</reference>
<evidence type="ECO:0000256" key="3">
    <source>
        <dbReference type="ARBA" id="ARBA00023125"/>
    </source>
</evidence>
<keyword evidence="3" id="KW-0238">DNA-binding</keyword>
<keyword evidence="10" id="KW-1185">Reference proteome</keyword>
<keyword evidence="2" id="KW-0731">Sigma factor</keyword>
<evidence type="ECO:0000259" key="6">
    <source>
        <dbReference type="Pfam" id="PF04539"/>
    </source>
</evidence>
<dbReference type="RefSeq" id="WP_218577900.1">
    <property type="nucleotide sequence ID" value="NZ_BAABJB010000057.1"/>
</dbReference>
<feature type="domain" description="RNA polymerase sigma-70 region 3" evidence="6">
    <location>
        <begin position="118"/>
        <end position="171"/>
    </location>
</feature>
<comment type="caution">
    <text evidence="9">The sequence shown here is derived from an EMBL/GenBank/DDBJ whole genome shotgun (WGS) entry which is preliminary data.</text>
</comment>
<dbReference type="InterPro" id="IPR007630">
    <property type="entry name" value="RNA_pol_sigma70_r4"/>
</dbReference>
<feature type="region of interest" description="Disordered" evidence="5">
    <location>
        <begin position="1"/>
        <end position="27"/>
    </location>
</feature>
<organism evidence="9 10">
    <name type="scientific">Phytohabitans rumicis</name>
    <dbReference type="NCBI Taxonomy" id="1076125"/>
    <lineage>
        <taxon>Bacteria</taxon>
        <taxon>Bacillati</taxon>
        <taxon>Actinomycetota</taxon>
        <taxon>Actinomycetes</taxon>
        <taxon>Micromonosporales</taxon>
        <taxon>Micromonosporaceae</taxon>
    </lineage>
</organism>
<dbReference type="GO" id="GO:0006352">
    <property type="term" value="P:DNA-templated transcription initiation"/>
    <property type="evidence" value="ECO:0007669"/>
    <property type="project" value="InterPro"/>
</dbReference>